<evidence type="ECO:0000313" key="2">
    <source>
        <dbReference type="Proteomes" id="UP000708208"/>
    </source>
</evidence>
<name>A0A8J2PNF5_9HEXA</name>
<sequence>SPQGRQGDRVPERSEGFEMHFTQVLMKMAGGSGRRAQGFQWIGKHRLAHGIYPRSLESLAKRIRTEEQNLFYLRHPYLTVEQEDGHAKELKKFDKWLNNKRLENAVFRTRPSVRMEDKLGHLNVSSAWELD</sequence>
<dbReference type="PANTHER" id="PTHR14520:SF4">
    <property type="entry name" value="LARGE RIBOSOMAL SUBUNIT PROTEIN ML63"/>
    <property type="match status" value="1"/>
</dbReference>
<organism evidence="1 2">
    <name type="scientific">Allacma fusca</name>
    <dbReference type="NCBI Taxonomy" id="39272"/>
    <lineage>
        <taxon>Eukaryota</taxon>
        <taxon>Metazoa</taxon>
        <taxon>Ecdysozoa</taxon>
        <taxon>Arthropoda</taxon>
        <taxon>Hexapoda</taxon>
        <taxon>Collembola</taxon>
        <taxon>Symphypleona</taxon>
        <taxon>Sminthuridae</taxon>
        <taxon>Allacma</taxon>
    </lineage>
</organism>
<dbReference type="EMBL" id="CAJVCH010571460">
    <property type="protein sequence ID" value="CAG7837568.1"/>
    <property type="molecule type" value="Genomic_DNA"/>
</dbReference>
<reference evidence="1" key="1">
    <citation type="submission" date="2021-06" db="EMBL/GenBank/DDBJ databases">
        <authorList>
            <person name="Hodson N. C."/>
            <person name="Mongue J. A."/>
            <person name="Jaron S. K."/>
        </authorList>
    </citation>
    <scope>NUCLEOTIDE SEQUENCE</scope>
</reference>
<dbReference type="Proteomes" id="UP000708208">
    <property type="component" value="Unassembled WGS sequence"/>
</dbReference>
<keyword evidence="2" id="KW-1185">Reference proteome</keyword>
<comment type="caution">
    <text evidence="1">The sequence shown here is derived from an EMBL/GenBank/DDBJ whole genome shotgun (WGS) entry which is preliminary data.</text>
</comment>
<protein>
    <recommendedName>
        <fullName evidence="3">Ribosomal protein 63, mitochondrial</fullName>
    </recommendedName>
</protein>
<accession>A0A8J2PNF5</accession>
<proteinExistence type="predicted"/>
<dbReference type="AlphaFoldDB" id="A0A8J2PNF5"/>
<evidence type="ECO:0000313" key="1">
    <source>
        <dbReference type="EMBL" id="CAG7837568.1"/>
    </source>
</evidence>
<dbReference type="Pfam" id="PF14978">
    <property type="entry name" value="MRP-63"/>
    <property type="match status" value="1"/>
</dbReference>
<dbReference type="GO" id="GO:0005761">
    <property type="term" value="C:mitochondrial ribosome"/>
    <property type="evidence" value="ECO:0007669"/>
    <property type="project" value="InterPro"/>
</dbReference>
<feature type="non-terminal residue" evidence="1">
    <location>
        <position position="1"/>
    </location>
</feature>
<dbReference type="OrthoDB" id="6019958at2759"/>
<evidence type="ECO:0008006" key="3">
    <source>
        <dbReference type="Google" id="ProtNLM"/>
    </source>
</evidence>
<dbReference type="PANTHER" id="PTHR14520">
    <property type="entry name" value="MITOCHONDRIAL RIBOSOMAL PROTEIN 63"/>
    <property type="match status" value="1"/>
</dbReference>
<dbReference type="GO" id="GO:0003735">
    <property type="term" value="F:structural constituent of ribosome"/>
    <property type="evidence" value="ECO:0007669"/>
    <property type="project" value="TreeGrafter"/>
</dbReference>
<gene>
    <name evidence="1" type="ORF">AFUS01_LOCUS46661</name>
</gene>
<dbReference type="InterPro" id="IPR016576">
    <property type="entry name" value="Ribosomal_mL63"/>
</dbReference>
<dbReference type="GO" id="GO:0032543">
    <property type="term" value="P:mitochondrial translation"/>
    <property type="evidence" value="ECO:0007669"/>
    <property type="project" value="TreeGrafter"/>
</dbReference>